<dbReference type="AlphaFoldDB" id="A0A250WXR0"/>
<dbReference type="OrthoDB" id="424586at2759"/>
<keyword evidence="5" id="KW-1185">Reference proteome</keyword>
<dbReference type="Pfam" id="PF04073">
    <property type="entry name" value="tRNA_edit"/>
    <property type="match status" value="1"/>
</dbReference>
<dbReference type="InterPro" id="IPR040285">
    <property type="entry name" value="ProX/PRXD1"/>
</dbReference>
<dbReference type="GO" id="GO:0002161">
    <property type="term" value="F:aminoacyl-tRNA deacylase activity"/>
    <property type="evidence" value="ECO:0007669"/>
    <property type="project" value="InterPro"/>
</dbReference>
<evidence type="ECO:0000256" key="2">
    <source>
        <dbReference type="SAM" id="MobiDB-lite"/>
    </source>
</evidence>
<proteinExistence type="inferred from homology"/>
<reference evidence="4 5" key="1">
    <citation type="submission" date="2017-08" db="EMBL/GenBank/DDBJ databases">
        <title>Acidophilic green algal genome provides insights into adaptation to an acidic environment.</title>
        <authorList>
            <person name="Hirooka S."/>
            <person name="Hirose Y."/>
            <person name="Kanesaki Y."/>
            <person name="Higuchi S."/>
            <person name="Fujiwara T."/>
            <person name="Onuma R."/>
            <person name="Era A."/>
            <person name="Ohbayashi R."/>
            <person name="Uzuka A."/>
            <person name="Nozaki H."/>
            <person name="Yoshikawa H."/>
            <person name="Miyagishima S.Y."/>
        </authorList>
    </citation>
    <scope>NUCLEOTIDE SEQUENCE [LARGE SCALE GENOMIC DNA]</scope>
    <source>
        <strain evidence="4 5">NIES-2499</strain>
    </source>
</reference>
<evidence type="ECO:0000313" key="5">
    <source>
        <dbReference type="Proteomes" id="UP000232323"/>
    </source>
</evidence>
<dbReference type="EMBL" id="BEGY01000013">
    <property type="protein sequence ID" value="GAX75566.1"/>
    <property type="molecule type" value="Genomic_DNA"/>
</dbReference>
<comment type="similarity">
    <text evidence="1">Belongs to the PRORSD1 family.</text>
</comment>
<gene>
    <name evidence="4" type="ORF">CEUSTIGMA_g3009.t1</name>
</gene>
<dbReference type="SUPFAM" id="SSF55826">
    <property type="entry name" value="YbaK/ProRS associated domain"/>
    <property type="match status" value="1"/>
</dbReference>
<evidence type="ECO:0000256" key="1">
    <source>
        <dbReference type="ARBA" id="ARBA00010201"/>
    </source>
</evidence>
<organism evidence="4 5">
    <name type="scientific">Chlamydomonas eustigma</name>
    <dbReference type="NCBI Taxonomy" id="1157962"/>
    <lineage>
        <taxon>Eukaryota</taxon>
        <taxon>Viridiplantae</taxon>
        <taxon>Chlorophyta</taxon>
        <taxon>core chlorophytes</taxon>
        <taxon>Chlorophyceae</taxon>
        <taxon>CS clade</taxon>
        <taxon>Chlamydomonadales</taxon>
        <taxon>Chlamydomonadaceae</taxon>
        <taxon>Chlamydomonas</taxon>
    </lineage>
</organism>
<dbReference type="Gene3D" id="3.90.960.10">
    <property type="entry name" value="YbaK/aminoacyl-tRNA synthetase-associated domain"/>
    <property type="match status" value="1"/>
</dbReference>
<sequence length="297" mass="30957">MTVDEQVSALVTSGEKGSVLKNLFLKDKKGKLYIISALSDTRVDLKVLSARLGLGKGGITLAPSELIEQLLKVPQGSVTPFAAANCEGIALLLDQQINSQSAICMHPMVNTSTLIMSPDAFQAALRSVRLNPLFVDLEADPKIDRDNPPDLAKYVPELVLVPTLGAAGAASSSDASATSAPPGTTSSAAPALQDSTTKQQASKKAVTKASSKAPDTSAAASGGNLSLSDRVEDILQKVSLSLCGCKLEDSPAADAYNLGRLRADVEMQLNALKNLAYTSGYVAGKRELVSAAEKRFA</sequence>
<name>A0A250WXR0_9CHLO</name>
<accession>A0A250WXR0</accession>
<evidence type="ECO:0000259" key="3">
    <source>
        <dbReference type="Pfam" id="PF04073"/>
    </source>
</evidence>
<comment type="caution">
    <text evidence="4">The sequence shown here is derived from an EMBL/GenBank/DDBJ whole genome shotgun (WGS) entry which is preliminary data.</text>
</comment>
<protein>
    <recommendedName>
        <fullName evidence="3">YbaK/aminoacyl-tRNA synthetase-associated domain-containing protein</fullName>
    </recommendedName>
</protein>
<dbReference type="Proteomes" id="UP000232323">
    <property type="component" value="Unassembled WGS sequence"/>
</dbReference>
<dbReference type="PANTHER" id="PTHR31423:SF3">
    <property type="entry name" value="PROLYL-TRNA SYNTHETASE ASSOCIATED DOMAIN-CONTAINING PROTEIN 1-RELATED"/>
    <property type="match status" value="1"/>
</dbReference>
<dbReference type="PANTHER" id="PTHR31423">
    <property type="entry name" value="YBAK DOMAIN-CONTAINING PROTEIN"/>
    <property type="match status" value="1"/>
</dbReference>
<dbReference type="InterPro" id="IPR007214">
    <property type="entry name" value="YbaK/aa-tRNA-synth-assoc-dom"/>
</dbReference>
<feature type="region of interest" description="Disordered" evidence="2">
    <location>
        <begin position="171"/>
        <end position="224"/>
    </location>
</feature>
<feature type="domain" description="YbaK/aminoacyl-tRNA synthetase-associated" evidence="3">
    <location>
        <begin position="14"/>
        <end position="122"/>
    </location>
</feature>
<dbReference type="InterPro" id="IPR036754">
    <property type="entry name" value="YbaK/aa-tRNA-synt-asso_dom_sf"/>
</dbReference>
<evidence type="ECO:0000313" key="4">
    <source>
        <dbReference type="EMBL" id="GAX75566.1"/>
    </source>
</evidence>